<organism evidence="3 4">
    <name type="scientific">Sphingomonas horti</name>
    <dbReference type="NCBI Taxonomy" id="2682842"/>
    <lineage>
        <taxon>Bacteria</taxon>
        <taxon>Pseudomonadati</taxon>
        <taxon>Pseudomonadota</taxon>
        <taxon>Alphaproteobacteria</taxon>
        <taxon>Sphingomonadales</taxon>
        <taxon>Sphingomonadaceae</taxon>
        <taxon>Sphingomonas</taxon>
    </lineage>
</organism>
<feature type="chain" id="PRO_5026138476" description="RcnB family protein" evidence="2">
    <location>
        <begin position="23"/>
        <end position="159"/>
    </location>
</feature>
<keyword evidence="1" id="KW-0175">Coiled coil</keyword>
<evidence type="ECO:0000313" key="4">
    <source>
        <dbReference type="Proteomes" id="UP000441389"/>
    </source>
</evidence>
<dbReference type="EMBL" id="WQMS01000007">
    <property type="protein sequence ID" value="MVO77544.1"/>
    <property type="molecule type" value="Genomic_DNA"/>
</dbReference>
<evidence type="ECO:0000256" key="2">
    <source>
        <dbReference type="SAM" id="SignalP"/>
    </source>
</evidence>
<evidence type="ECO:0000313" key="3">
    <source>
        <dbReference type="EMBL" id="MVO77544.1"/>
    </source>
</evidence>
<sequence>MRKLIVSALMAATILPAGTALAQSPREIRKDQRDIRQEQRELRDAQRYGTRADVREQRRDVREARRELREDWRDYRRDHRAVYTLPRYYAPRGHVYRPVRVGVAIAPAFYSQRYWIADPYRYRLPRPAANQRWIRYGNDVLLINARNGRVIQVINGFFY</sequence>
<keyword evidence="2" id="KW-0732">Signal</keyword>
<feature type="coiled-coil region" evidence="1">
    <location>
        <begin position="28"/>
        <end position="71"/>
    </location>
</feature>
<evidence type="ECO:0000256" key="1">
    <source>
        <dbReference type="SAM" id="Coils"/>
    </source>
</evidence>
<evidence type="ECO:0008006" key="5">
    <source>
        <dbReference type="Google" id="ProtNLM"/>
    </source>
</evidence>
<feature type="signal peptide" evidence="2">
    <location>
        <begin position="1"/>
        <end position="22"/>
    </location>
</feature>
<dbReference type="Gene3D" id="3.10.450.160">
    <property type="entry name" value="inner membrane protein cigr"/>
    <property type="match status" value="1"/>
</dbReference>
<accession>A0A6I4IZL7</accession>
<reference evidence="3 4" key="1">
    <citation type="submission" date="2019-12" db="EMBL/GenBank/DDBJ databases">
        <authorList>
            <person name="Huq M.A."/>
        </authorList>
    </citation>
    <scope>NUCLEOTIDE SEQUENCE [LARGE SCALE GENOMIC DNA]</scope>
    <source>
        <strain evidence="3 4">MAH-20</strain>
    </source>
</reference>
<gene>
    <name evidence="3" type="ORF">GON01_06295</name>
</gene>
<comment type="caution">
    <text evidence="3">The sequence shown here is derived from an EMBL/GenBank/DDBJ whole genome shotgun (WGS) entry which is preliminary data.</text>
</comment>
<proteinExistence type="predicted"/>
<dbReference type="RefSeq" id="WP_157026529.1">
    <property type="nucleotide sequence ID" value="NZ_WQMS01000007.1"/>
</dbReference>
<protein>
    <recommendedName>
        <fullName evidence="5">RcnB family protein</fullName>
    </recommendedName>
</protein>
<keyword evidence="4" id="KW-1185">Reference proteome</keyword>
<name>A0A6I4IZL7_9SPHN</name>
<dbReference type="Pfam" id="PF11776">
    <property type="entry name" value="RcnB"/>
    <property type="match status" value="1"/>
</dbReference>
<dbReference type="Proteomes" id="UP000441389">
    <property type="component" value="Unassembled WGS sequence"/>
</dbReference>
<dbReference type="AlphaFoldDB" id="A0A6I4IZL7"/>
<dbReference type="InterPro" id="IPR024572">
    <property type="entry name" value="RcnB"/>
</dbReference>